<dbReference type="GO" id="GO:0032259">
    <property type="term" value="P:methylation"/>
    <property type="evidence" value="ECO:0007669"/>
    <property type="project" value="UniProtKB-KW"/>
</dbReference>
<dbReference type="STRING" id="388408.LAX5112_04042"/>
<dbReference type="EMBL" id="CXWD01000019">
    <property type="protein sequence ID" value="CTQ74931.1"/>
    <property type="molecule type" value="Genomic_DNA"/>
</dbReference>
<dbReference type="SUPFAM" id="SSF53335">
    <property type="entry name" value="S-adenosyl-L-methionine-dependent methyltransferases"/>
    <property type="match status" value="1"/>
</dbReference>
<dbReference type="RefSeq" id="WP_055673331.1">
    <property type="nucleotide sequence ID" value="NZ_CXWD01000019.1"/>
</dbReference>
<sequence>MQSVANTTYSGLQELAFVEESMPEYNEHIVKLISGALRDCEAIVDFGAGIGTLADVVHKQTAVRPRCIEIDESAQSILRHRGYQVSNSLLDLPDQVGGIYSSNVLEHIEDDRGAIRDCFEALQPGGTLVLYLPAFQLLFSGLDRSVGHYRRYSKRDLIHKLQTSGFNIKDCHYVESLGFFASLVVKLVGYDVEGGLGSASSYEFYNKYVFPLSKKIDAVGARHLLGKNIFVVAQKPHAA</sequence>
<proteinExistence type="predicted"/>
<evidence type="ECO:0000313" key="1">
    <source>
        <dbReference type="EMBL" id="CTQ74931.1"/>
    </source>
</evidence>
<dbReference type="EC" id="2.1.1.-" evidence="1"/>
<dbReference type="AlphaFoldDB" id="A0A0M7AK51"/>
<name>A0A0M7AK51_9HYPH</name>
<evidence type="ECO:0000313" key="2">
    <source>
        <dbReference type="Proteomes" id="UP000053235"/>
    </source>
</evidence>
<dbReference type="OrthoDB" id="9777638at2"/>
<accession>A0A0M7AK51</accession>
<protein>
    <submittedName>
        <fullName evidence="1">Putative S-adenosylmethionine-dependent methyltransferase/MSMEI_2290</fullName>
        <ecNumber evidence="1">2.1.1.-</ecNumber>
    </submittedName>
</protein>
<organism evidence="1 2">
    <name type="scientific">Roseibium alexandrii</name>
    <dbReference type="NCBI Taxonomy" id="388408"/>
    <lineage>
        <taxon>Bacteria</taxon>
        <taxon>Pseudomonadati</taxon>
        <taxon>Pseudomonadota</taxon>
        <taxon>Alphaproteobacteria</taxon>
        <taxon>Hyphomicrobiales</taxon>
        <taxon>Stappiaceae</taxon>
        <taxon>Roseibium</taxon>
    </lineage>
</organism>
<dbReference type="Pfam" id="PF13489">
    <property type="entry name" value="Methyltransf_23"/>
    <property type="match status" value="1"/>
</dbReference>
<dbReference type="GO" id="GO:0008168">
    <property type="term" value="F:methyltransferase activity"/>
    <property type="evidence" value="ECO:0007669"/>
    <property type="project" value="UniProtKB-KW"/>
</dbReference>
<keyword evidence="1" id="KW-0808">Transferase</keyword>
<keyword evidence="1" id="KW-0489">Methyltransferase</keyword>
<reference evidence="2" key="1">
    <citation type="submission" date="2015-07" db="EMBL/GenBank/DDBJ databases">
        <authorList>
            <person name="Rodrigo-Torres Lidia"/>
            <person name="Arahal R.David."/>
        </authorList>
    </citation>
    <scope>NUCLEOTIDE SEQUENCE [LARGE SCALE GENOMIC DNA]</scope>
    <source>
        <strain evidence="2">CECT 5112</strain>
    </source>
</reference>
<dbReference type="Gene3D" id="3.40.50.150">
    <property type="entry name" value="Vaccinia Virus protein VP39"/>
    <property type="match status" value="1"/>
</dbReference>
<keyword evidence="2" id="KW-1185">Reference proteome</keyword>
<dbReference type="Proteomes" id="UP000053235">
    <property type="component" value="Unassembled WGS sequence"/>
</dbReference>
<dbReference type="InterPro" id="IPR029063">
    <property type="entry name" value="SAM-dependent_MTases_sf"/>
</dbReference>
<gene>
    <name evidence="1" type="ORF">LAX5112_04042</name>
</gene>